<reference evidence="3 4" key="1">
    <citation type="submission" date="2019-05" db="EMBL/GenBank/DDBJ databases">
        <title>Comparative genomics and metabolomics analyses of clavulanic acid producing Streptomyces species provides insight into specialized metabolism and evolution of beta-lactam biosynthetic gene clusters.</title>
        <authorList>
            <person name="Moore M.A."/>
            <person name="Cruz-Morales P."/>
            <person name="Barona Gomez F."/>
            <person name="Kapil T."/>
        </authorList>
    </citation>
    <scope>NUCLEOTIDE SEQUENCE [LARGE SCALE GENOMIC DNA]</scope>
    <source>
        <strain evidence="3 4">NRRL 5741</strain>
    </source>
</reference>
<dbReference type="OrthoDB" id="9767435at2"/>
<proteinExistence type="predicted"/>
<dbReference type="Proteomes" id="UP000419138">
    <property type="component" value="Unassembled WGS sequence"/>
</dbReference>
<feature type="domain" description="Polysaccharide pyruvyl transferase" evidence="2">
    <location>
        <begin position="92"/>
        <end position="307"/>
    </location>
</feature>
<dbReference type="GO" id="GO:0016740">
    <property type="term" value="F:transferase activity"/>
    <property type="evidence" value="ECO:0007669"/>
    <property type="project" value="UniProtKB-KW"/>
</dbReference>
<dbReference type="AlphaFoldDB" id="A0A646KEQ7"/>
<organism evidence="3 4">
    <name type="scientific">Streptomyces jumonjinensis</name>
    <dbReference type="NCBI Taxonomy" id="1945"/>
    <lineage>
        <taxon>Bacteria</taxon>
        <taxon>Bacillati</taxon>
        <taxon>Actinomycetota</taxon>
        <taxon>Actinomycetes</taxon>
        <taxon>Kitasatosporales</taxon>
        <taxon>Streptomycetaceae</taxon>
        <taxon>Streptomyces</taxon>
    </lineage>
</organism>
<dbReference type="RefSeq" id="WP_153522114.1">
    <property type="nucleotide sequence ID" value="NZ_JBEPDZ010000044.1"/>
</dbReference>
<keyword evidence="3" id="KW-0808">Transferase</keyword>
<feature type="coiled-coil region" evidence="1">
    <location>
        <begin position="416"/>
        <end position="457"/>
    </location>
</feature>
<keyword evidence="4" id="KW-1185">Reference proteome</keyword>
<keyword evidence="1" id="KW-0175">Coiled coil</keyword>
<evidence type="ECO:0000313" key="4">
    <source>
        <dbReference type="Proteomes" id="UP000419138"/>
    </source>
</evidence>
<evidence type="ECO:0000259" key="2">
    <source>
        <dbReference type="Pfam" id="PF04230"/>
    </source>
</evidence>
<gene>
    <name evidence="3" type="ORF">FF041_09960</name>
</gene>
<evidence type="ECO:0000256" key="1">
    <source>
        <dbReference type="SAM" id="Coils"/>
    </source>
</evidence>
<accession>A0A646KEQ7</accession>
<sequence>MKRILIRSGKSPFHAATREEYLQQDLMGTNAGNLLFSDAAHKLLLTENTEVTSNGISTVLTEERIRQINEEHDVFVVPLANAFRPSFRASLDRLTSLIERLTIPVVVVGVGAQVGTDYGTDRLRPINESVQRFVRAVLNKSASIGVRGELTASYLHSLGFHEVDIIGCPSMFLHGDTFPAPRDPGVLDENSRIAINLSPGAVKIGNVPDLIRNAHERFPRLSYYAQNLVDAELLFWGDTSEAAGHHSPFPRQLTHPLFQEDKVRVPIDPKTWLDELSGHDFSYGTRIHGNIAALLAGIPAVVLTHDSRTLELCRYFELPYRALSETPGDIHPQELFEQADFSGMVNGHKERFGRMMAFLSRNGLDNTFEHGDGGAGYEARLAALDLPPSIRRWDPTDGEAVRYRVSRLREMVAENQTEAESRIAALAKKTKELEKQLDALQKQFTATEKRVSGVEKRVLVRLGPAIRRRVRSTKKNGS</sequence>
<dbReference type="EMBL" id="VCLA01000082">
    <property type="protein sequence ID" value="MQT00540.1"/>
    <property type="molecule type" value="Genomic_DNA"/>
</dbReference>
<comment type="caution">
    <text evidence="3">The sequence shown here is derived from an EMBL/GenBank/DDBJ whole genome shotgun (WGS) entry which is preliminary data.</text>
</comment>
<protein>
    <submittedName>
        <fullName evidence="3">Polysaccharide pyruvyl transferase family protein</fullName>
    </submittedName>
</protein>
<evidence type="ECO:0000313" key="3">
    <source>
        <dbReference type="EMBL" id="MQT00540.1"/>
    </source>
</evidence>
<dbReference type="InterPro" id="IPR007345">
    <property type="entry name" value="Polysacch_pyruvyl_Trfase"/>
</dbReference>
<name>A0A646KEQ7_STRJU</name>
<dbReference type="Pfam" id="PF04230">
    <property type="entry name" value="PS_pyruv_trans"/>
    <property type="match status" value="1"/>
</dbReference>